<evidence type="ECO:0000313" key="2">
    <source>
        <dbReference type="EMBL" id="QPJ61697.1"/>
    </source>
</evidence>
<feature type="region of interest" description="Disordered" evidence="1">
    <location>
        <begin position="106"/>
        <end position="125"/>
    </location>
</feature>
<gene>
    <name evidence="2" type="ORF">G3M70_07280</name>
</gene>
<reference evidence="2 3" key="1">
    <citation type="submission" date="2020-02" db="EMBL/GenBank/DDBJ databases">
        <title>Genomic and physiological characterization of two novel Nitrospinaceae genera.</title>
        <authorList>
            <person name="Mueller A.J."/>
            <person name="Jung M.-Y."/>
            <person name="Strachan C.R."/>
            <person name="Herbold C.W."/>
            <person name="Kirkegaard R.H."/>
            <person name="Daims H."/>
        </authorList>
    </citation>
    <scope>NUCLEOTIDE SEQUENCE [LARGE SCALE GENOMIC DNA]</scope>
    <source>
        <strain evidence="2">EB</strain>
    </source>
</reference>
<organism evidence="2 3">
    <name type="scientific">Candidatus Nitronauta litoralis</name>
    <dbReference type="NCBI Taxonomy" id="2705533"/>
    <lineage>
        <taxon>Bacteria</taxon>
        <taxon>Pseudomonadati</taxon>
        <taxon>Nitrospinota/Tectimicrobiota group</taxon>
        <taxon>Nitrospinota</taxon>
        <taxon>Nitrospinia</taxon>
        <taxon>Nitrospinales</taxon>
        <taxon>Nitrospinaceae</taxon>
        <taxon>Candidatus Nitronauta</taxon>
    </lineage>
</organism>
<dbReference type="KEGG" id="nli:G3M70_07280"/>
<dbReference type="AlphaFoldDB" id="A0A7T0BVB7"/>
<evidence type="ECO:0000256" key="1">
    <source>
        <dbReference type="SAM" id="MobiDB-lite"/>
    </source>
</evidence>
<sequence>MPYCAQTDIEQMLPPDELIQLTDDSGLGVANTTVIAAAINKADELIDSYVGKVKTVPLSPVPGIIKNLSVTLSIWFLHERRGLDDEVRRRAFEDAEKRLDSISKGKITLGEEEATAPDETTEGDSVIYQAPERNFTNETMKDF</sequence>
<evidence type="ECO:0000313" key="3">
    <source>
        <dbReference type="Proteomes" id="UP000594688"/>
    </source>
</evidence>
<dbReference type="Proteomes" id="UP000594688">
    <property type="component" value="Chromosome"/>
</dbReference>
<protein>
    <submittedName>
        <fullName evidence="2">DUF1320 domain-containing protein</fullName>
    </submittedName>
</protein>
<dbReference type="EMBL" id="CP048685">
    <property type="protein sequence ID" value="QPJ61697.1"/>
    <property type="molecule type" value="Genomic_DNA"/>
</dbReference>
<dbReference type="Pfam" id="PF07030">
    <property type="entry name" value="Phage_Mu_Gp36"/>
    <property type="match status" value="1"/>
</dbReference>
<proteinExistence type="predicted"/>
<dbReference type="InterPro" id="IPR009752">
    <property type="entry name" value="Phage_Mu_GpJ"/>
</dbReference>
<feature type="compositionally biased region" description="Acidic residues" evidence="1">
    <location>
        <begin position="110"/>
        <end position="122"/>
    </location>
</feature>
<name>A0A7T0BVB7_9BACT</name>
<accession>A0A7T0BVB7</accession>